<evidence type="ECO:0000256" key="1">
    <source>
        <dbReference type="ARBA" id="ARBA00007626"/>
    </source>
</evidence>
<evidence type="ECO:0000313" key="6">
    <source>
        <dbReference type="Proteomes" id="UP000316621"/>
    </source>
</evidence>
<keyword evidence="4" id="KW-0812">Transmembrane</keyword>
<dbReference type="PANTHER" id="PTHR47941">
    <property type="entry name" value="PENTATRICOPEPTIDE REPEAT-CONTAINING PROTEIN 3, MITOCHONDRIAL"/>
    <property type="match status" value="1"/>
</dbReference>
<reference evidence="5 6" key="1">
    <citation type="journal article" date="2018" name="Science">
        <title>The opium poppy genome and morphinan production.</title>
        <authorList>
            <person name="Guo L."/>
            <person name="Winzer T."/>
            <person name="Yang X."/>
            <person name="Li Y."/>
            <person name="Ning Z."/>
            <person name="He Z."/>
            <person name="Teodor R."/>
            <person name="Lu Y."/>
            <person name="Bowser T.A."/>
            <person name="Graham I.A."/>
            <person name="Ye K."/>
        </authorList>
    </citation>
    <scope>NUCLEOTIDE SEQUENCE [LARGE SCALE GENOMIC DNA]</scope>
    <source>
        <strain evidence="6">cv. HN1</strain>
        <tissue evidence="5">Leaves</tissue>
    </source>
</reference>
<dbReference type="Gramene" id="RZC47863">
    <property type="protein sequence ID" value="RZC47863"/>
    <property type="gene ID" value="C5167_040812"/>
</dbReference>
<keyword evidence="4" id="KW-1133">Transmembrane helix</keyword>
<keyword evidence="2" id="KW-0677">Repeat</keyword>
<keyword evidence="4" id="KW-0472">Membrane</keyword>
<evidence type="ECO:0000313" key="5">
    <source>
        <dbReference type="EMBL" id="RZC47863.1"/>
    </source>
</evidence>
<protein>
    <recommendedName>
        <fullName evidence="7">Pentatricopeptide repeat-containing protein</fullName>
    </recommendedName>
</protein>
<feature type="transmembrane region" description="Helical" evidence="4">
    <location>
        <begin position="20"/>
        <end position="38"/>
    </location>
</feature>
<evidence type="ECO:0008006" key="7">
    <source>
        <dbReference type="Google" id="ProtNLM"/>
    </source>
</evidence>
<dbReference type="InterPro" id="IPR002885">
    <property type="entry name" value="PPR_rpt"/>
</dbReference>
<organism evidence="5 6">
    <name type="scientific">Papaver somniferum</name>
    <name type="common">Opium poppy</name>
    <dbReference type="NCBI Taxonomy" id="3469"/>
    <lineage>
        <taxon>Eukaryota</taxon>
        <taxon>Viridiplantae</taxon>
        <taxon>Streptophyta</taxon>
        <taxon>Embryophyta</taxon>
        <taxon>Tracheophyta</taxon>
        <taxon>Spermatophyta</taxon>
        <taxon>Magnoliopsida</taxon>
        <taxon>Ranunculales</taxon>
        <taxon>Papaveraceae</taxon>
        <taxon>Papaveroideae</taxon>
        <taxon>Papaver</taxon>
    </lineage>
</organism>
<gene>
    <name evidence="5" type="ORF">C5167_040812</name>
</gene>
<dbReference type="InterPro" id="IPR011990">
    <property type="entry name" value="TPR-like_helical_dom_sf"/>
</dbReference>
<dbReference type="PROSITE" id="PS51375">
    <property type="entry name" value="PPR"/>
    <property type="match status" value="1"/>
</dbReference>
<dbReference type="AlphaFoldDB" id="A0A4Y7IG22"/>
<keyword evidence="6" id="KW-1185">Reference proteome</keyword>
<dbReference type="EMBL" id="CM010715">
    <property type="protein sequence ID" value="RZC47863.1"/>
    <property type="molecule type" value="Genomic_DNA"/>
</dbReference>
<feature type="repeat" description="PPR" evidence="3">
    <location>
        <begin position="129"/>
        <end position="163"/>
    </location>
</feature>
<dbReference type="Gene3D" id="1.25.40.10">
    <property type="entry name" value="Tetratricopeptide repeat domain"/>
    <property type="match status" value="1"/>
</dbReference>
<evidence type="ECO:0000256" key="3">
    <source>
        <dbReference type="PROSITE-ProRule" id="PRU00708"/>
    </source>
</evidence>
<dbReference type="NCBIfam" id="TIGR00756">
    <property type="entry name" value="PPR"/>
    <property type="match status" value="1"/>
</dbReference>
<sequence>MGALTPLVVASWTGELGSFIFLPVISVVVGTSLPALLYDAERMQVEDRNYYGAGTQISQLESFVRDECKSGRIKKLDDGLKYFDQLISQRPLPSNATFCHVLGSLSKIKCHSDVILLHKKMSLVGVQPDIFTFTILINCCCKLGKVDHGFCFLGEIIKRGYHPDTITFYTHERVVSTRED</sequence>
<evidence type="ECO:0000256" key="2">
    <source>
        <dbReference type="ARBA" id="ARBA00022737"/>
    </source>
</evidence>
<accession>A0A4Y7IG22</accession>
<dbReference type="Pfam" id="PF13041">
    <property type="entry name" value="PPR_2"/>
    <property type="match status" value="1"/>
</dbReference>
<name>A0A4Y7IG22_PAPSO</name>
<dbReference type="Proteomes" id="UP000316621">
    <property type="component" value="Chromosome 1"/>
</dbReference>
<evidence type="ECO:0000256" key="4">
    <source>
        <dbReference type="SAM" id="Phobius"/>
    </source>
</evidence>
<proteinExistence type="inferred from homology"/>
<comment type="similarity">
    <text evidence="1">Belongs to the PPR family. P subfamily.</text>
</comment>